<comment type="caution">
    <text evidence="1">The sequence shown here is derived from an EMBL/GenBank/DDBJ whole genome shotgun (WGS) entry which is preliminary data.</text>
</comment>
<reference evidence="1 2" key="1">
    <citation type="submission" date="2020-04" db="EMBL/GenBank/DDBJ databases">
        <title>Salinimonas sp. HHU 13199.</title>
        <authorList>
            <person name="Cui X."/>
            <person name="Zhang D."/>
        </authorList>
    </citation>
    <scope>NUCLEOTIDE SEQUENCE [LARGE SCALE GENOMIC DNA]</scope>
    <source>
        <strain evidence="1 2">HHU 13199</strain>
    </source>
</reference>
<protein>
    <submittedName>
        <fullName evidence="1">Uncharacterized protein</fullName>
    </submittedName>
</protein>
<gene>
    <name evidence="1" type="ORF">HHX48_15980</name>
</gene>
<dbReference type="RefSeq" id="WP_191026342.1">
    <property type="nucleotide sequence ID" value="NZ_JABBXD010000011.1"/>
</dbReference>
<sequence>MLHKLSKLLKTKDRTAKPASENLPYVWDIYCMNGVNAMFPNAPENMVLCPPFFRAKELPTMKNRIKEAVHYYSPVMLYNTLVFEGAPKDEELFSALTTFESTLRQADRVNPWINHLRTASSAKSKLGDYTQELPEMTKVELNLARPMYEELVGEPIKNISAWFYKNWDKHKDWALTQ</sequence>
<organism evidence="1 2">
    <name type="scientific">Salinimonas profundi</name>
    <dbReference type="NCBI Taxonomy" id="2729140"/>
    <lineage>
        <taxon>Bacteria</taxon>
        <taxon>Pseudomonadati</taxon>
        <taxon>Pseudomonadota</taxon>
        <taxon>Gammaproteobacteria</taxon>
        <taxon>Alteromonadales</taxon>
        <taxon>Alteromonadaceae</taxon>
        <taxon>Alteromonas/Salinimonas group</taxon>
        <taxon>Salinimonas</taxon>
    </lineage>
</organism>
<keyword evidence="2" id="KW-1185">Reference proteome</keyword>
<name>A0ABR8LSY9_9ALTE</name>
<dbReference type="EMBL" id="JABBXD010000011">
    <property type="protein sequence ID" value="MBD3587239.1"/>
    <property type="molecule type" value="Genomic_DNA"/>
</dbReference>
<evidence type="ECO:0000313" key="2">
    <source>
        <dbReference type="Proteomes" id="UP000624419"/>
    </source>
</evidence>
<dbReference type="Proteomes" id="UP000624419">
    <property type="component" value="Unassembled WGS sequence"/>
</dbReference>
<accession>A0ABR8LSY9</accession>
<evidence type="ECO:0000313" key="1">
    <source>
        <dbReference type="EMBL" id="MBD3587239.1"/>
    </source>
</evidence>
<proteinExistence type="predicted"/>